<dbReference type="InterPro" id="IPR024744">
    <property type="entry name" value="CSS-motif_dom"/>
</dbReference>
<evidence type="ECO:0000256" key="11">
    <source>
        <dbReference type="SAM" id="Phobius"/>
    </source>
</evidence>
<evidence type="ECO:0000256" key="8">
    <source>
        <dbReference type="ARBA" id="ARBA00023136"/>
    </source>
</evidence>
<reference evidence="13" key="1">
    <citation type="submission" date="2021-04" db="EMBL/GenBank/DDBJ databases">
        <title>Difference and commonality of drug resistance evolution in various bacteria. and drug sensitivity profiles.</title>
        <authorList>
            <person name="Maeda T."/>
            <person name="Shibai A."/>
            <person name="Kawada K."/>
            <person name="Kotani H."/>
            <person name="Tarusawa Y."/>
            <person name="Tanabe K."/>
            <person name="Furusawa C."/>
        </authorList>
    </citation>
    <scope>NUCLEOTIDE SEQUENCE</scope>
    <source>
        <strain evidence="13">JCM 8580</strain>
    </source>
</reference>
<dbReference type="PROSITE" id="PS50883">
    <property type="entry name" value="EAL"/>
    <property type="match status" value="1"/>
</dbReference>
<dbReference type="InterPro" id="IPR035919">
    <property type="entry name" value="EAL_sf"/>
</dbReference>
<evidence type="ECO:0000313" key="14">
    <source>
        <dbReference type="Proteomes" id="UP000682928"/>
    </source>
</evidence>
<dbReference type="EC" id="3.1.4.52" evidence="2"/>
<evidence type="ECO:0000256" key="3">
    <source>
        <dbReference type="ARBA" id="ARBA00022475"/>
    </source>
</evidence>
<keyword evidence="7 11" id="KW-1133">Transmembrane helix</keyword>
<dbReference type="PANTHER" id="PTHR33121">
    <property type="entry name" value="CYCLIC DI-GMP PHOSPHODIESTERASE PDEF"/>
    <property type="match status" value="1"/>
</dbReference>
<proteinExistence type="predicted"/>
<dbReference type="GO" id="GO:0005886">
    <property type="term" value="C:plasma membrane"/>
    <property type="evidence" value="ECO:0007669"/>
    <property type="project" value="UniProtKB-SubCell"/>
</dbReference>
<dbReference type="Pfam" id="PF00563">
    <property type="entry name" value="EAL"/>
    <property type="match status" value="1"/>
</dbReference>
<gene>
    <name evidence="13" type="primary">ylaB</name>
    <name evidence="13" type="ORF">ENKO_32950</name>
</gene>
<evidence type="ECO:0000256" key="1">
    <source>
        <dbReference type="ARBA" id="ARBA00004651"/>
    </source>
</evidence>
<dbReference type="SMART" id="SM00052">
    <property type="entry name" value="EAL"/>
    <property type="match status" value="1"/>
</dbReference>
<evidence type="ECO:0000256" key="2">
    <source>
        <dbReference type="ARBA" id="ARBA00012282"/>
    </source>
</evidence>
<keyword evidence="6" id="KW-0378">Hydrolase</keyword>
<accession>A0AA86M5W6</accession>
<keyword evidence="8 11" id="KW-0472">Membrane</keyword>
<dbReference type="AlphaFoldDB" id="A0AA86M5W6"/>
<feature type="domain" description="EAL" evidence="12">
    <location>
        <begin position="268"/>
        <end position="516"/>
    </location>
</feature>
<keyword evidence="4" id="KW-0973">c-di-GMP</keyword>
<name>A0AA86M5W6_9ENTR</name>
<dbReference type="Proteomes" id="UP000682928">
    <property type="component" value="Chromosome"/>
</dbReference>
<evidence type="ECO:0000256" key="9">
    <source>
        <dbReference type="ARBA" id="ARBA00034290"/>
    </source>
</evidence>
<keyword evidence="3" id="KW-1003">Cell membrane</keyword>
<dbReference type="PANTHER" id="PTHR33121:SF81">
    <property type="entry name" value="CYCLIC DI-GMP PHOSPHODIESTERASE PDEB-RELATED"/>
    <property type="match status" value="1"/>
</dbReference>
<dbReference type="Pfam" id="PF12792">
    <property type="entry name" value="CSS-motif"/>
    <property type="match status" value="1"/>
</dbReference>
<dbReference type="InterPro" id="IPR001633">
    <property type="entry name" value="EAL_dom"/>
</dbReference>
<dbReference type="Gene3D" id="3.20.20.450">
    <property type="entry name" value="EAL domain"/>
    <property type="match status" value="1"/>
</dbReference>
<evidence type="ECO:0000313" key="13">
    <source>
        <dbReference type="EMBL" id="BCU56701.1"/>
    </source>
</evidence>
<dbReference type="EMBL" id="AP024590">
    <property type="protein sequence ID" value="BCU56701.1"/>
    <property type="molecule type" value="Genomic_DNA"/>
</dbReference>
<evidence type="ECO:0000256" key="5">
    <source>
        <dbReference type="ARBA" id="ARBA00022692"/>
    </source>
</evidence>
<evidence type="ECO:0000256" key="4">
    <source>
        <dbReference type="ARBA" id="ARBA00022636"/>
    </source>
</evidence>
<dbReference type="RefSeq" id="WP_088220206.1">
    <property type="nucleotide sequence ID" value="NZ_AP024590.1"/>
</dbReference>
<dbReference type="GO" id="GO:0071111">
    <property type="term" value="F:cyclic-guanylate-specific phosphodiesterase activity"/>
    <property type="evidence" value="ECO:0007669"/>
    <property type="project" value="UniProtKB-EC"/>
</dbReference>
<sequence length="542" mass="60776">MNNRRLLSVITGVLLVAVLLPVGLSIWVAHRQAEENFADEMGNYASRVVMRTEKVLRQGKNALNEIESFSGQPCSQEHLLAMRRVSYVNRYIQEVIYLDGLRPRCSSLESLSHEGLFPQETKITRDGYRVWLTAQNDIGLRRTMLALGRQHHVVMIDPQSLIDVLPFGNWSIDTAIVGTDSDRVIASSFDLPPALWQRLRPIGDGQLKMRGVMYNVKHHPQLGVAIVTVASLAPLEKTWHRQLVIWLPFGLLMSLLLALFLLRYLRRLQSPRQRLLDAIHARDIVVNYQPIVALSNGRIVGAEALARWPQVDGTFLTPDVFIPLAEKTGLMPRLTQLIIETVFEDLGVWLQQHPEMHISVNLDPGDLTSGTLPALLQEQLTRWHLSPTQIALELTERGFADPEISAPAIDALRKAGHAIYIDDFGTGYSSLSYLQNLHVDILKIDKSFVDALDYKNVTPQIIDMAKALDLAMVAEGIETDSQQAWLRQHGVQFGQGWLYSKALPKAAFILWAEANLRLSDPHKKRGQESCPRHPGISGVAAS</sequence>
<organism evidence="13 14">
    <name type="scientific">Enterobacter kobei</name>
    <dbReference type="NCBI Taxonomy" id="208224"/>
    <lineage>
        <taxon>Bacteria</taxon>
        <taxon>Pseudomonadati</taxon>
        <taxon>Pseudomonadota</taxon>
        <taxon>Gammaproteobacteria</taxon>
        <taxon>Enterobacterales</taxon>
        <taxon>Enterobacteriaceae</taxon>
        <taxon>Enterobacter</taxon>
        <taxon>Enterobacter cloacae complex</taxon>
    </lineage>
</organism>
<comment type="catalytic activity">
    <reaction evidence="9">
        <text>3',3'-c-di-GMP + H2O = 5'-phosphoguanylyl(3'-&gt;5')guanosine + H(+)</text>
        <dbReference type="Rhea" id="RHEA:24902"/>
        <dbReference type="ChEBI" id="CHEBI:15377"/>
        <dbReference type="ChEBI" id="CHEBI:15378"/>
        <dbReference type="ChEBI" id="CHEBI:58754"/>
        <dbReference type="ChEBI" id="CHEBI:58805"/>
        <dbReference type="EC" id="3.1.4.52"/>
    </reaction>
</comment>
<feature type="transmembrane region" description="Helical" evidence="11">
    <location>
        <begin position="243"/>
        <end position="265"/>
    </location>
</feature>
<feature type="region of interest" description="Disordered" evidence="10">
    <location>
        <begin position="522"/>
        <end position="542"/>
    </location>
</feature>
<keyword evidence="5 11" id="KW-0812">Transmembrane</keyword>
<dbReference type="CDD" id="cd01948">
    <property type="entry name" value="EAL"/>
    <property type="match status" value="1"/>
</dbReference>
<comment type="subcellular location">
    <subcellularLocation>
        <location evidence="1">Cell membrane</location>
        <topology evidence="1">Multi-pass membrane protein</topology>
    </subcellularLocation>
</comment>
<evidence type="ECO:0000259" key="12">
    <source>
        <dbReference type="PROSITE" id="PS50883"/>
    </source>
</evidence>
<protein>
    <recommendedName>
        <fullName evidence="2">cyclic-guanylate-specific phosphodiesterase</fullName>
        <ecNumber evidence="2">3.1.4.52</ecNumber>
    </recommendedName>
</protein>
<dbReference type="SUPFAM" id="SSF141868">
    <property type="entry name" value="EAL domain-like"/>
    <property type="match status" value="1"/>
</dbReference>
<evidence type="ECO:0000256" key="6">
    <source>
        <dbReference type="ARBA" id="ARBA00022801"/>
    </source>
</evidence>
<evidence type="ECO:0000256" key="7">
    <source>
        <dbReference type="ARBA" id="ARBA00022989"/>
    </source>
</evidence>
<evidence type="ECO:0000256" key="10">
    <source>
        <dbReference type="SAM" id="MobiDB-lite"/>
    </source>
</evidence>
<dbReference type="InterPro" id="IPR050706">
    <property type="entry name" value="Cyclic-di-GMP_PDE-like"/>
</dbReference>